<organism evidence="2">
    <name type="scientific">viral metagenome</name>
    <dbReference type="NCBI Taxonomy" id="1070528"/>
    <lineage>
        <taxon>unclassified sequences</taxon>
        <taxon>metagenomes</taxon>
        <taxon>organismal metagenomes</taxon>
    </lineage>
</organism>
<proteinExistence type="predicted"/>
<keyword evidence="1" id="KW-0812">Transmembrane</keyword>
<protein>
    <submittedName>
        <fullName evidence="2">Uncharacterized protein</fullName>
    </submittedName>
</protein>
<keyword evidence="1" id="KW-0472">Membrane</keyword>
<keyword evidence="1" id="KW-1133">Transmembrane helix</keyword>
<dbReference type="EMBL" id="MN740310">
    <property type="protein sequence ID" value="QHT99529.1"/>
    <property type="molecule type" value="Genomic_DNA"/>
</dbReference>
<accession>A0A6C0J3U2</accession>
<dbReference type="AlphaFoldDB" id="A0A6C0J3U2"/>
<name>A0A6C0J3U2_9ZZZZ</name>
<sequence length="259" mass="30780">MYILSIMDPYNIFDIILIAVFLFSLYSYLTRENFEVHASNSLVNNNTYNNPEPKINYTQDYINNNYTKILYEFTMDIERKLHNSSKLKQELKQVNETLFSQASKEKRIHHINTIIMMLNKKFNKPTIEYEEAYGIKEYFNPPYIYLLFKVKLIKEKTNNNIHNKILCVLDNTNSIYQVRLYGLQSIDNLENNIINNQYNLNIKDHNMNLTVTNTEELAKQYIEKNHNKKKGRCVIKESVEDNIGYEIECKLNNGIWEMG</sequence>
<evidence type="ECO:0000313" key="2">
    <source>
        <dbReference type="EMBL" id="QHT99529.1"/>
    </source>
</evidence>
<feature type="transmembrane region" description="Helical" evidence="1">
    <location>
        <begin position="12"/>
        <end position="29"/>
    </location>
</feature>
<reference evidence="2" key="1">
    <citation type="journal article" date="2020" name="Nature">
        <title>Giant virus diversity and host interactions through global metagenomics.</title>
        <authorList>
            <person name="Schulz F."/>
            <person name="Roux S."/>
            <person name="Paez-Espino D."/>
            <person name="Jungbluth S."/>
            <person name="Walsh D.A."/>
            <person name="Denef V.J."/>
            <person name="McMahon K.D."/>
            <person name="Konstantinidis K.T."/>
            <person name="Eloe-Fadrosh E.A."/>
            <person name="Kyrpides N.C."/>
            <person name="Woyke T."/>
        </authorList>
    </citation>
    <scope>NUCLEOTIDE SEQUENCE</scope>
    <source>
        <strain evidence="2">GVMAG-M-3300025727-45</strain>
    </source>
</reference>
<evidence type="ECO:0000256" key="1">
    <source>
        <dbReference type="SAM" id="Phobius"/>
    </source>
</evidence>